<comment type="caution">
    <text evidence="2">The sequence shown here is derived from an EMBL/GenBank/DDBJ whole genome shotgun (WGS) entry which is preliminary data.</text>
</comment>
<feature type="region of interest" description="Disordered" evidence="1">
    <location>
        <begin position="139"/>
        <end position="160"/>
    </location>
</feature>
<organism evidence="2 3">
    <name type="scientific">Purpureocillium lilacinum</name>
    <name type="common">Paecilomyces lilacinus</name>
    <dbReference type="NCBI Taxonomy" id="33203"/>
    <lineage>
        <taxon>Eukaryota</taxon>
        <taxon>Fungi</taxon>
        <taxon>Dikarya</taxon>
        <taxon>Ascomycota</taxon>
        <taxon>Pezizomycotina</taxon>
        <taxon>Sordariomycetes</taxon>
        <taxon>Hypocreomycetidae</taxon>
        <taxon>Hypocreales</taxon>
        <taxon>Ophiocordycipitaceae</taxon>
        <taxon>Purpureocillium</taxon>
    </lineage>
</organism>
<evidence type="ECO:0000313" key="2">
    <source>
        <dbReference type="EMBL" id="KAK4074610.1"/>
    </source>
</evidence>
<dbReference type="Pfam" id="PF20246">
    <property type="entry name" value="DUF6601"/>
    <property type="match status" value="1"/>
</dbReference>
<feature type="region of interest" description="Disordered" evidence="1">
    <location>
        <begin position="1"/>
        <end position="20"/>
    </location>
</feature>
<dbReference type="InterPro" id="IPR046536">
    <property type="entry name" value="DUF6601"/>
</dbReference>
<feature type="compositionally biased region" description="Basic residues" evidence="1">
    <location>
        <begin position="141"/>
        <end position="155"/>
    </location>
</feature>
<dbReference type="Proteomes" id="UP001287286">
    <property type="component" value="Unassembled WGS sequence"/>
</dbReference>
<feature type="compositionally biased region" description="Basic and acidic residues" evidence="1">
    <location>
        <begin position="350"/>
        <end position="360"/>
    </location>
</feature>
<dbReference type="EMBL" id="JAWRVI010000149">
    <property type="protein sequence ID" value="KAK4074610.1"/>
    <property type="molecule type" value="Genomic_DNA"/>
</dbReference>
<sequence>MHLAQQIPRSGDGSQRSERSERSSLVAYASPCNSIVVVVQWILGHDAPRHLLAAVSRRSSLQLQAPCGVLFCADALSSCRYYRPAERQQELSGWTVLCVPHVDAATDTGAAPTSVDDDGQPAMWMRNWKQAVLGTSILHSAPRRRERTRRRRVPTRSRPAPVAVTRVRKESGELAAVGRRVTACVERELDLGRLSSIHDWLWVAGLPLPPRALHNQLSRAPILLQEGTATAPDEADPLTGRNGTPRSRQGLQSLRRNDLGELLLPKDLSAPLSDQHILSFLLSCVFVFLQFWSRSSEGRCHAPHSADALHSGCETQPERKSLPRPIRMMSDDSDATSHATLHPADGCEAPTKERLEPMRC</sequence>
<keyword evidence="3" id="KW-1185">Reference proteome</keyword>
<protein>
    <submittedName>
        <fullName evidence="2">Uncharacterized protein</fullName>
    </submittedName>
</protein>
<feature type="region of interest" description="Disordered" evidence="1">
    <location>
        <begin position="303"/>
        <end position="360"/>
    </location>
</feature>
<evidence type="ECO:0000313" key="3">
    <source>
        <dbReference type="Proteomes" id="UP001287286"/>
    </source>
</evidence>
<name>A0ABR0BFG9_PURLI</name>
<feature type="compositionally biased region" description="Polar residues" evidence="1">
    <location>
        <begin position="241"/>
        <end position="254"/>
    </location>
</feature>
<proteinExistence type="predicted"/>
<accession>A0ABR0BFG9</accession>
<gene>
    <name evidence="2" type="ORF">Purlil1_12939</name>
</gene>
<evidence type="ECO:0000256" key="1">
    <source>
        <dbReference type="SAM" id="MobiDB-lite"/>
    </source>
</evidence>
<feature type="region of interest" description="Disordered" evidence="1">
    <location>
        <begin position="226"/>
        <end position="254"/>
    </location>
</feature>
<reference evidence="2 3" key="1">
    <citation type="journal article" date="2024" name="Microbiol. Resour. Announc.">
        <title>Genome annotations for the ascomycete fungi Trichoderma harzianum, Trichoderma aggressivum, and Purpureocillium lilacinum.</title>
        <authorList>
            <person name="Beijen E.P.W."/>
            <person name="Ohm R.A."/>
        </authorList>
    </citation>
    <scope>NUCLEOTIDE SEQUENCE [LARGE SCALE GENOMIC DNA]</scope>
    <source>
        <strain evidence="2 3">CBS 150709</strain>
    </source>
</reference>